<organism evidence="2 3">
    <name type="scientific">Mycena maculata</name>
    <dbReference type="NCBI Taxonomy" id="230809"/>
    <lineage>
        <taxon>Eukaryota</taxon>
        <taxon>Fungi</taxon>
        <taxon>Dikarya</taxon>
        <taxon>Basidiomycota</taxon>
        <taxon>Agaricomycotina</taxon>
        <taxon>Agaricomycetes</taxon>
        <taxon>Agaricomycetidae</taxon>
        <taxon>Agaricales</taxon>
        <taxon>Marasmiineae</taxon>
        <taxon>Mycenaceae</taxon>
        <taxon>Mycena</taxon>
    </lineage>
</organism>
<dbReference type="EMBL" id="JARJLG010000010">
    <property type="protein sequence ID" value="KAJ7777652.1"/>
    <property type="molecule type" value="Genomic_DNA"/>
</dbReference>
<evidence type="ECO:0000313" key="2">
    <source>
        <dbReference type="EMBL" id="KAJ7777652.1"/>
    </source>
</evidence>
<gene>
    <name evidence="2" type="ORF">DFH07DRAFT_951301</name>
</gene>
<dbReference type="AlphaFoldDB" id="A0AAD7K3W7"/>
<proteinExistence type="predicted"/>
<evidence type="ECO:0000256" key="1">
    <source>
        <dbReference type="SAM" id="MobiDB-lite"/>
    </source>
</evidence>
<evidence type="ECO:0000313" key="3">
    <source>
        <dbReference type="Proteomes" id="UP001215280"/>
    </source>
</evidence>
<keyword evidence="3" id="KW-1185">Reference proteome</keyword>
<accession>A0AAD7K3W7</accession>
<dbReference type="Proteomes" id="UP001215280">
    <property type="component" value="Unassembled WGS sequence"/>
</dbReference>
<name>A0AAD7K3W7_9AGAR</name>
<feature type="region of interest" description="Disordered" evidence="1">
    <location>
        <begin position="33"/>
        <end position="55"/>
    </location>
</feature>
<sequence length="125" mass="14096">MSQDVPQALAAVYQAVYSPLDASDVPHINEVADDMEAEGETLSDDAEPNEDTDPADTFDVAQLQEHLLEASKGVTNETEKEYRRLMGRCLEFLKQKGLIKQSEKLFTSKPDKLVPLWICSWIMHE</sequence>
<comment type="caution">
    <text evidence="2">The sequence shown here is derived from an EMBL/GenBank/DDBJ whole genome shotgun (WGS) entry which is preliminary data.</text>
</comment>
<reference evidence="2" key="1">
    <citation type="submission" date="2023-03" db="EMBL/GenBank/DDBJ databases">
        <title>Massive genome expansion in bonnet fungi (Mycena s.s.) driven by repeated elements and novel gene families across ecological guilds.</title>
        <authorList>
            <consortium name="Lawrence Berkeley National Laboratory"/>
            <person name="Harder C.B."/>
            <person name="Miyauchi S."/>
            <person name="Viragh M."/>
            <person name="Kuo A."/>
            <person name="Thoen E."/>
            <person name="Andreopoulos B."/>
            <person name="Lu D."/>
            <person name="Skrede I."/>
            <person name="Drula E."/>
            <person name="Henrissat B."/>
            <person name="Morin E."/>
            <person name="Kohler A."/>
            <person name="Barry K."/>
            <person name="LaButti K."/>
            <person name="Morin E."/>
            <person name="Salamov A."/>
            <person name="Lipzen A."/>
            <person name="Mereny Z."/>
            <person name="Hegedus B."/>
            <person name="Baldrian P."/>
            <person name="Stursova M."/>
            <person name="Weitz H."/>
            <person name="Taylor A."/>
            <person name="Grigoriev I.V."/>
            <person name="Nagy L.G."/>
            <person name="Martin F."/>
            <person name="Kauserud H."/>
        </authorList>
    </citation>
    <scope>NUCLEOTIDE SEQUENCE</scope>
    <source>
        <strain evidence="2">CBHHK188m</strain>
    </source>
</reference>
<protein>
    <submittedName>
        <fullName evidence="2">Uncharacterized protein</fullName>
    </submittedName>
</protein>